<protein>
    <recommendedName>
        <fullName evidence="9">Flagellar protein</fullName>
    </recommendedName>
</protein>
<gene>
    <name evidence="7" type="ORF">D2962_07445</name>
</gene>
<dbReference type="AlphaFoldDB" id="A0A3G2R521"/>
<keyword evidence="8" id="KW-1185">Reference proteome</keyword>
<reference evidence="7 8" key="1">
    <citation type="submission" date="2018-10" db="EMBL/GenBank/DDBJ databases">
        <authorList>
            <person name="Zhang X."/>
        </authorList>
    </citation>
    <scope>NUCLEOTIDE SEQUENCE [LARGE SCALE GENOMIC DNA]</scope>
    <source>
        <strain evidence="7 8">SK-G1</strain>
    </source>
</reference>
<evidence type="ECO:0000313" key="8">
    <source>
        <dbReference type="Proteomes" id="UP000280960"/>
    </source>
</evidence>
<dbReference type="Pfam" id="PF04347">
    <property type="entry name" value="FliO"/>
    <property type="match status" value="1"/>
</dbReference>
<comment type="subcellular location">
    <subcellularLocation>
        <location evidence="1">Cell membrane</location>
    </subcellularLocation>
</comment>
<organism evidence="7 8">
    <name type="scientific">Biomaibacter acetigenes</name>
    <dbReference type="NCBI Taxonomy" id="2316383"/>
    <lineage>
        <taxon>Bacteria</taxon>
        <taxon>Bacillati</taxon>
        <taxon>Bacillota</taxon>
        <taxon>Clostridia</taxon>
        <taxon>Thermosediminibacterales</taxon>
        <taxon>Tepidanaerobacteraceae</taxon>
        <taxon>Biomaibacter</taxon>
    </lineage>
</organism>
<evidence type="ECO:0000313" key="7">
    <source>
        <dbReference type="EMBL" id="AYO30479.1"/>
    </source>
</evidence>
<dbReference type="EMBL" id="CP033169">
    <property type="protein sequence ID" value="AYO30479.1"/>
    <property type="molecule type" value="Genomic_DNA"/>
</dbReference>
<name>A0A3G2R521_9FIRM</name>
<keyword evidence="2" id="KW-1003">Cell membrane</keyword>
<sequence length="183" mass="21065">MSMNRLFDSKWQGFFIVFILVMVILGNAYAAPPDVNNLKTYNFDTPKNQDAQNYSPAKSVVTFFIYFLLFLVISLLAFLTTRWIARFQINAQPKSKYMEVIDVLPLGSNKGIYIVKTPQGLMMVGVSEKNFFMISKLNSDETELINEVESNTSLMNKNFSTQLEYFLRHLKREPGKKHNGDHS</sequence>
<dbReference type="GO" id="GO:0044781">
    <property type="term" value="P:bacterial-type flagellum organization"/>
    <property type="evidence" value="ECO:0007669"/>
    <property type="project" value="InterPro"/>
</dbReference>
<dbReference type="KEGG" id="bacg:D2962_07445"/>
<keyword evidence="5 6" id="KW-0472">Membrane</keyword>
<evidence type="ECO:0000256" key="1">
    <source>
        <dbReference type="ARBA" id="ARBA00004236"/>
    </source>
</evidence>
<evidence type="ECO:0000256" key="3">
    <source>
        <dbReference type="ARBA" id="ARBA00022692"/>
    </source>
</evidence>
<evidence type="ECO:0000256" key="5">
    <source>
        <dbReference type="ARBA" id="ARBA00023136"/>
    </source>
</evidence>
<dbReference type="Proteomes" id="UP000280960">
    <property type="component" value="Chromosome"/>
</dbReference>
<evidence type="ECO:0000256" key="2">
    <source>
        <dbReference type="ARBA" id="ARBA00022475"/>
    </source>
</evidence>
<accession>A0A3G2R521</accession>
<keyword evidence="4 6" id="KW-1133">Transmembrane helix</keyword>
<dbReference type="InterPro" id="IPR022781">
    <property type="entry name" value="Flagellar_biosynth_FliO"/>
</dbReference>
<dbReference type="GO" id="GO:0016020">
    <property type="term" value="C:membrane"/>
    <property type="evidence" value="ECO:0007669"/>
    <property type="project" value="InterPro"/>
</dbReference>
<proteinExistence type="predicted"/>
<feature type="transmembrane region" description="Helical" evidence="6">
    <location>
        <begin position="63"/>
        <end position="85"/>
    </location>
</feature>
<evidence type="ECO:0008006" key="9">
    <source>
        <dbReference type="Google" id="ProtNLM"/>
    </source>
</evidence>
<evidence type="ECO:0000256" key="6">
    <source>
        <dbReference type="SAM" id="Phobius"/>
    </source>
</evidence>
<keyword evidence="3 6" id="KW-0812">Transmembrane</keyword>
<evidence type="ECO:0000256" key="4">
    <source>
        <dbReference type="ARBA" id="ARBA00022989"/>
    </source>
</evidence>